<feature type="domain" description="Resolvase/invertase-type recombinase catalytic" evidence="1">
    <location>
        <begin position="63"/>
        <end position="167"/>
    </location>
</feature>
<dbReference type="InterPro" id="IPR009061">
    <property type="entry name" value="DNA-bd_dom_put_sf"/>
</dbReference>
<comment type="caution">
    <text evidence="2">The sequence shown here is derived from an EMBL/GenBank/DDBJ whole genome shotgun (WGS) entry which is preliminary data.</text>
</comment>
<dbReference type="InterPro" id="IPR048046">
    <property type="entry name" value="Transpos_IS607"/>
</dbReference>
<accession>A0ABM9ZYS2</accession>
<dbReference type="InterPro" id="IPR036162">
    <property type="entry name" value="Resolvase-like_N_sf"/>
</dbReference>
<name>A0ABM9ZYS2_9FIRM</name>
<gene>
    <name evidence="2" type="ORF">CUW_1931</name>
</gene>
<dbReference type="SUPFAM" id="SSF46955">
    <property type="entry name" value="Putative DNA-binding domain"/>
    <property type="match status" value="1"/>
</dbReference>
<dbReference type="InterPro" id="IPR051491">
    <property type="entry name" value="Recombinase/Transposase-rel"/>
</dbReference>
<dbReference type="NCBIfam" id="NF033518">
    <property type="entry name" value="transpos_IS607"/>
    <property type="match status" value="1"/>
</dbReference>
<dbReference type="SMART" id="SM00857">
    <property type="entry name" value="Resolvase"/>
    <property type="match status" value="1"/>
</dbReference>
<dbReference type="EMBL" id="ADMN01000123">
    <property type="protein sequence ID" value="EFF62525.1"/>
    <property type="molecule type" value="Genomic_DNA"/>
</dbReference>
<dbReference type="Pfam" id="PF00239">
    <property type="entry name" value="Resolvase"/>
    <property type="match status" value="1"/>
</dbReference>
<dbReference type="PANTHER" id="PTHR36172">
    <property type="match status" value="1"/>
</dbReference>
<organism evidence="2 3">
    <name type="scientific">Turicibacter sanguinis PC909</name>
    <dbReference type="NCBI Taxonomy" id="702450"/>
    <lineage>
        <taxon>Bacteria</taxon>
        <taxon>Bacillati</taxon>
        <taxon>Bacillota</taxon>
        <taxon>Erysipelotrichia</taxon>
        <taxon>Erysipelotrichales</taxon>
        <taxon>Turicibacteraceae</taxon>
        <taxon>Turicibacter</taxon>
    </lineage>
</organism>
<evidence type="ECO:0000259" key="1">
    <source>
        <dbReference type="SMART" id="SM00857"/>
    </source>
</evidence>
<reference evidence="2 3" key="1">
    <citation type="journal article" date="2011" name="J. Bacteriol.">
        <title>Draft Genome Sequence of Turicibacter sanguinis PC909, Isolated from Human Feces.</title>
        <authorList>
            <person name="Cuiv P.O."/>
            <person name="Klaassens E.S."/>
            <person name="Durkin A.S."/>
            <person name="Harkins D.M."/>
            <person name="Foster L."/>
            <person name="McCorrison J."/>
            <person name="Torralba M."/>
            <person name="Nelson K.E."/>
            <person name="Morrison M."/>
        </authorList>
    </citation>
    <scope>NUCLEOTIDE SEQUENCE [LARGE SCALE GENOMIC DNA]</scope>
    <source>
        <strain evidence="2 3">PC909</strain>
    </source>
</reference>
<dbReference type="InterPro" id="IPR000551">
    <property type="entry name" value="MerR-type_HTH_dom"/>
</dbReference>
<dbReference type="Pfam" id="PF00376">
    <property type="entry name" value="MerR"/>
    <property type="match status" value="1"/>
</dbReference>
<protein>
    <submittedName>
        <fullName evidence="2">Transcriptional regulator, MerR family</fullName>
    </submittedName>
</protein>
<dbReference type="RefSeq" id="WP_006785932.1">
    <property type="nucleotide sequence ID" value="NZ_ADMN01000123.1"/>
</dbReference>
<dbReference type="Gene3D" id="1.10.1660.10">
    <property type="match status" value="1"/>
</dbReference>
<evidence type="ECO:0000313" key="3">
    <source>
        <dbReference type="Proteomes" id="UP000002938"/>
    </source>
</evidence>
<dbReference type="Gene3D" id="3.40.50.1390">
    <property type="entry name" value="Resolvase, N-terminal catalytic domain"/>
    <property type="match status" value="1"/>
</dbReference>
<dbReference type="PANTHER" id="PTHR36172:SF1">
    <property type="entry name" value="RESOLVASE-RELATED"/>
    <property type="match status" value="1"/>
</dbReference>
<keyword evidence="3" id="KW-1185">Reference proteome</keyword>
<dbReference type="CDD" id="cd04762">
    <property type="entry name" value="HTH_MerR-trunc"/>
    <property type="match status" value="1"/>
</dbReference>
<proteinExistence type="predicted"/>
<dbReference type="InterPro" id="IPR006119">
    <property type="entry name" value="Resolv_N"/>
</dbReference>
<dbReference type="Proteomes" id="UP000002938">
    <property type="component" value="Unassembled WGS sequence"/>
</dbReference>
<dbReference type="SUPFAM" id="SSF53041">
    <property type="entry name" value="Resolvase-like"/>
    <property type="match status" value="1"/>
</dbReference>
<sequence>MTDTIYKPKEFAEKLGVSVKTLQRWDNDGTLIANRTLGNRRYYTYNQYLEYKGLTSSINTKKVVMYVRVENKKHDTMLSEQINFIYNYANANGLIIDKVIKEYGLGSDFNRKEWNQLIEDVIQQKVGTIIIPHKNVFINSNFEWFENLITNLNANIIVLNNELLAPKR</sequence>
<evidence type="ECO:0000313" key="2">
    <source>
        <dbReference type="EMBL" id="EFF62525.1"/>
    </source>
</evidence>